<dbReference type="Gene3D" id="3.40.190.10">
    <property type="entry name" value="Periplasmic binding protein-like II"/>
    <property type="match status" value="1"/>
</dbReference>
<evidence type="ECO:0000313" key="2">
    <source>
        <dbReference type="Proteomes" id="UP000251197"/>
    </source>
</evidence>
<dbReference type="AlphaFoldDB" id="A0A2X2T4H0"/>
<evidence type="ECO:0008006" key="3">
    <source>
        <dbReference type="Google" id="ProtNLM"/>
    </source>
</evidence>
<dbReference type="EMBL" id="UAVU01000003">
    <property type="protein sequence ID" value="SQA97001.1"/>
    <property type="molecule type" value="Genomic_DNA"/>
</dbReference>
<evidence type="ECO:0000313" key="1">
    <source>
        <dbReference type="EMBL" id="SQA97001.1"/>
    </source>
</evidence>
<proteinExistence type="predicted"/>
<sequence length="54" mass="6177">MSVIGSPAYFEKHGYPATPQDLQQHNCINMRLPTFGGLYAWEFEKDGRELKNSC</sequence>
<organism evidence="1 2">
    <name type="scientific">Cedecea neteri</name>
    <dbReference type="NCBI Taxonomy" id="158822"/>
    <lineage>
        <taxon>Bacteria</taxon>
        <taxon>Pseudomonadati</taxon>
        <taxon>Pseudomonadota</taxon>
        <taxon>Gammaproteobacteria</taxon>
        <taxon>Enterobacterales</taxon>
        <taxon>Enterobacteriaceae</taxon>
        <taxon>Cedecea</taxon>
    </lineage>
</organism>
<gene>
    <name evidence="1" type="ORF">NCTC12120_00815</name>
</gene>
<dbReference type="Proteomes" id="UP000251197">
    <property type="component" value="Unassembled WGS sequence"/>
</dbReference>
<accession>A0A2X2T4H0</accession>
<protein>
    <recommendedName>
        <fullName evidence="3">LysR family transcriptional regulator</fullName>
    </recommendedName>
</protein>
<reference evidence="1 2" key="1">
    <citation type="submission" date="2018-06" db="EMBL/GenBank/DDBJ databases">
        <authorList>
            <consortium name="Pathogen Informatics"/>
            <person name="Doyle S."/>
        </authorList>
    </citation>
    <scope>NUCLEOTIDE SEQUENCE [LARGE SCALE GENOMIC DNA]</scope>
    <source>
        <strain evidence="1 2">NCTC12120</strain>
    </source>
</reference>
<name>A0A2X2T4H0_9ENTR</name>